<dbReference type="Proteomes" id="UP000019918">
    <property type="component" value="Unassembled WGS sequence"/>
</dbReference>
<proteinExistence type="predicted"/>
<evidence type="ECO:0000256" key="1">
    <source>
        <dbReference type="SAM" id="Phobius"/>
    </source>
</evidence>
<comment type="caution">
    <text evidence="2">The sequence shown here is derived from an EMBL/GenBank/DDBJ whole genome shotgun (WGS) entry which is preliminary data.</text>
</comment>
<dbReference type="STRING" id="69222.BG55_14900"/>
<dbReference type="OrthoDB" id="7059963at2"/>
<keyword evidence="3" id="KW-1185">Reference proteome</keyword>
<reference evidence="2 3" key="1">
    <citation type="submission" date="2014-02" db="EMBL/GenBank/DDBJ databases">
        <title>Draft genome of Erwinia mallotivora strain BT-MARDI, a papaya dieback pathogen.</title>
        <authorList>
            <person name="Redzuan R."/>
            <person name="Abu Bakar N."/>
            <person name="Badrun R."/>
            <person name="Mohd Raih M.F."/>
            <person name="Rozano L."/>
            <person name="Mat Amin N."/>
        </authorList>
    </citation>
    <scope>NUCLEOTIDE SEQUENCE [LARGE SCALE GENOMIC DNA]</scope>
    <source>
        <strain evidence="2 3">BT-MARDI</strain>
    </source>
</reference>
<protein>
    <recommendedName>
        <fullName evidence="4">DUF2509 domain-containing protein</fullName>
    </recommendedName>
</protein>
<dbReference type="EMBL" id="JFHN01000053">
    <property type="protein sequence ID" value="EXU74992.1"/>
    <property type="molecule type" value="Genomic_DNA"/>
</dbReference>
<dbReference type="RefSeq" id="WP_034938568.1">
    <property type="nucleotide sequence ID" value="NZ_JFHN01000053.1"/>
</dbReference>
<keyword evidence="1" id="KW-0812">Transmembrane</keyword>
<dbReference type="PATRIC" id="fig|69222.5.peg.3056"/>
<keyword evidence="1" id="KW-1133">Transmembrane helix</keyword>
<evidence type="ECO:0008006" key="4">
    <source>
        <dbReference type="Google" id="ProtNLM"/>
    </source>
</evidence>
<accession>A0A014PVS9</accession>
<name>A0A014PVS9_9GAMM</name>
<feature type="transmembrane region" description="Helical" evidence="1">
    <location>
        <begin position="6"/>
        <end position="27"/>
    </location>
</feature>
<dbReference type="InterPro" id="IPR019652">
    <property type="entry name" value="DUF2509"/>
</dbReference>
<keyword evidence="1" id="KW-0472">Membrane</keyword>
<gene>
    <name evidence="2" type="ORF">BG55_14900</name>
</gene>
<evidence type="ECO:0000313" key="3">
    <source>
        <dbReference type="Proteomes" id="UP000019918"/>
    </source>
</evidence>
<evidence type="ECO:0000313" key="2">
    <source>
        <dbReference type="EMBL" id="EXU74992.1"/>
    </source>
</evidence>
<dbReference type="AlphaFoldDB" id="A0A014PVS9"/>
<dbReference type="Pfam" id="PF10713">
    <property type="entry name" value="DUF2509"/>
    <property type="match status" value="1"/>
</dbReference>
<sequence>MNRAEQGSGAMIMVIILLLMSAALLNATRHQMEDSLSLLVGERIGYQQSSEAVSALNWGMQQQWGDQMGWQCKVRGASGWRACLLQQQQQPALLRADSGSNTIAFWQWVQRSENGYLQAVPHGWLDFCPLTEERRCQPDE</sequence>
<organism evidence="2 3">
    <name type="scientific">Erwinia mallotivora</name>
    <dbReference type="NCBI Taxonomy" id="69222"/>
    <lineage>
        <taxon>Bacteria</taxon>
        <taxon>Pseudomonadati</taxon>
        <taxon>Pseudomonadota</taxon>
        <taxon>Gammaproteobacteria</taxon>
        <taxon>Enterobacterales</taxon>
        <taxon>Erwiniaceae</taxon>
        <taxon>Erwinia</taxon>
    </lineage>
</organism>